<accession>A0AAV5X592</accession>
<evidence type="ECO:0000313" key="3">
    <source>
        <dbReference type="EMBL" id="GMT37674.1"/>
    </source>
</evidence>
<organism evidence="3 4">
    <name type="scientific">Pristionchus fissidentatus</name>
    <dbReference type="NCBI Taxonomy" id="1538716"/>
    <lineage>
        <taxon>Eukaryota</taxon>
        <taxon>Metazoa</taxon>
        <taxon>Ecdysozoa</taxon>
        <taxon>Nematoda</taxon>
        <taxon>Chromadorea</taxon>
        <taxon>Rhabditida</taxon>
        <taxon>Rhabditina</taxon>
        <taxon>Diplogasteromorpha</taxon>
        <taxon>Diplogasteroidea</taxon>
        <taxon>Neodiplogasteridae</taxon>
        <taxon>Pristionchus</taxon>
    </lineage>
</organism>
<feature type="compositionally biased region" description="Polar residues" evidence="1">
    <location>
        <begin position="254"/>
        <end position="268"/>
    </location>
</feature>
<evidence type="ECO:0000313" key="2">
    <source>
        <dbReference type="EMBL" id="GMT35537.1"/>
    </source>
</evidence>
<name>A0AAV5X592_9BILA</name>
<comment type="caution">
    <text evidence="3">The sequence shown here is derived from an EMBL/GenBank/DDBJ whole genome shotgun (WGS) entry which is preliminary data.</text>
</comment>
<feature type="compositionally biased region" description="Basic and acidic residues" evidence="1">
    <location>
        <begin position="154"/>
        <end position="175"/>
    </location>
</feature>
<proteinExistence type="predicted"/>
<dbReference type="Proteomes" id="UP001432322">
    <property type="component" value="Unassembled WGS sequence"/>
</dbReference>
<evidence type="ECO:0000256" key="1">
    <source>
        <dbReference type="SAM" id="MobiDB-lite"/>
    </source>
</evidence>
<protein>
    <submittedName>
        <fullName evidence="3">Uncharacterized protein</fullName>
    </submittedName>
</protein>
<feature type="non-terminal residue" evidence="3">
    <location>
        <position position="1"/>
    </location>
</feature>
<feature type="compositionally biased region" description="Pro residues" evidence="1">
    <location>
        <begin position="228"/>
        <end position="242"/>
    </location>
</feature>
<dbReference type="EMBL" id="BTSY01000222">
    <property type="protein sequence ID" value="GMT37674.1"/>
    <property type="molecule type" value="Genomic_DNA"/>
</dbReference>
<feature type="region of interest" description="Disordered" evidence="1">
    <location>
        <begin position="149"/>
        <end position="268"/>
    </location>
</feature>
<evidence type="ECO:0000313" key="4">
    <source>
        <dbReference type="Proteomes" id="UP001432322"/>
    </source>
</evidence>
<feature type="compositionally biased region" description="Polar residues" evidence="1">
    <location>
        <begin position="201"/>
        <end position="224"/>
    </location>
</feature>
<gene>
    <name evidence="2" type="ORF">PFISCL1PPCAC_26834</name>
    <name evidence="3" type="ORF">PFISCL1PPCAC_28971</name>
</gene>
<dbReference type="AlphaFoldDB" id="A0AAV5X592"/>
<reference evidence="3" key="1">
    <citation type="submission" date="2023-10" db="EMBL/GenBank/DDBJ databases">
        <title>Genome assembly of Pristionchus species.</title>
        <authorList>
            <person name="Yoshida K."/>
            <person name="Sommer R.J."/>
        </authorList>
    </citation>
    <scope>NUCLEOTIDE SEQUENCE</scope>
    <source>
        <strain evidence="3">RS5133</strain>
    </source>
</reference>
<keyword evidence="4" id="KW-1185">Reference proteome</keyword>
<sequence length="292" mass="33466">YFSVMRAHSSPSKYSPSRTDSIWSHYRGAVSRIAKELHKEPSLTSVDDSENSPQYLAVPVSKNKMSVTYRRSEHSSLKQINTNLPMDHNNNRIHPRSRHGDQLTRQLSIDLEEARSENAVLRKLLDERREIITKMRGEMTSMQRQIRMLSAGRNSERSKWNAAREEGNERMERTHSVQSVSLSELSPVMSRRDERLRRHQSTITYSSQTPETSSLSTPKRTANSGWLPPLPLPRVSTPPSPLPLHSTQRDQRPFQPSSSSTPKRNQTRVSCNNYHSMQESTPPAVHFMNVSL</sequence>
<feature type="region of interest" description="Disordered" evidence="1">
    <location>
        <begin position="81"/>
        <end position="102"/>
    </location>
</feature>
<dbReference type="EMBL" id="BTSY01000007">
    <property type="protein sequence ID" value="GMT35537.1"/>
    <property type="molecule type" value="Genomic_DNA"/>
</dbReference>